<reference evidence="3" key="1">
    <citation type="journal article" date="2019" name="Int. J. Syst. Evol. Microbiol.">
        <title>The Global Catalogue of Microorganisms (GCM) 10K type strain sequencing project: providing services to taxonomists for standard genome sequencing and annotation.</title>
        <authorList>
            <consortium name="The Broad Institute Genomics Platform"/>
            <consortium name="The Broad Institute Genome Sequencing Center for Infectious Disease"/>
            <person name="Wu L."/>
            <person name="Ma J."/>
        </authorList>
    </citation>
    <scope>NUCLEOTIDE SEQUENCE [LARGE SCALE GENOMIC DNA]</scope>
    <source>
        <strain evidence="3">CGMCC 1.15122</strain>
    </source>
</reference>
<organism evidence="2 3">
    <name type="scientific">Vreelandella lutescens</name>
    <dbReference type="NCBI Taxonomy" id="1602943"/>
    <lineage>
        <taxon>Bacteria</taxon>
        <taxon>Pseudomonadati</taxon>
        <taxon>Pseudomonadota</taxon>
        <taxon>Gammaproteobacteria</taxon>
        <taxon>Oceanospirillales</taxon>
        <taxon>Halomonadaceae</taxon>
        <taxon>Vreelandella</taxon>
    </lineage>
</organism>
<keyword evidence="1" id="KW-0732">Signal</keyword>
<dbReference type="EMBL" id="BMHM01000002">
    <property type="protein sequence ID" value="GGC82936.1"/>
    <property type="molecule type" value="Genomic_DNA"/>
</dbReference>
<name>A0ABQ1NUD1_9GAMM</name>
<protein>
    <submittedName>
        <fullName evidence="2">Uncharacterized protein</fullName>
    </submittedName>
</protein>
<evidence type="ECO:0000256" key="1">
    <source>
        <dbReference type="SAM" id="SignalP"/>
    </source>
</evidence>
<keyword evidence="3" id="KW-1185">Reference proteome</keyword>
<comment type="caution">
    <text evidence="2">The sequence shown here is derived from an EMBL/GenBank/DDBJ whole genome shotgun (WGS) entry which is preliminary data.</text>
</comment>
<dbReference type="InterPro" id="IPR036374">
    <property type="entry name" value="OxRdtase_Mopterin-bd_sf"/>
</dbReference>
<dbReference type="Proteomes" id="UP000597301">
    <property type="component" value="Unassembled WGS sequence"/>
</dbReference>
<gene>
    <name evidence="2" type="ORF">GCM10011382_11320</name>
</gene>
<feature type="signal peptide" evidence="1">
    <location>
        <begin position="1"/>
        <end position="16"/>
    </location>
</feature>
<sequence length="147" mass="17078">MLIVLLAGWWPLNATAQALSLVNGDSTQKVALGDLRDRADTTFTVFDPYQGRDVEMRGVSFRDFLIEHFGEVPPTLHFTAWDDYEVSLGGWDDPNWYLVTIEDGEPLTLRSRGPVRLVEREYEGRDIDNLRDFNDWIWMIRSIEAQW</sequence>
<accession>A0ABQ1NUD1</accession>
<dbReference type="SUPFAM" id="SSF56524">
    <property type="entry name" value="Oxidoreductase molybdopterin-binding domain"/>
    <property type="match status" value="1"/>
</dbReference>
<evidence type="ECO:0000313" key="3">
    <source>
        <dbReference type="Proteomes" id="UP000597301"/>
    </source>
</evidence>
<feature type="chain" id="PRO_5047242243" evidence="1">
    <location>
        <begin position="17"/>
        <end position="147"/>
    </location>
</feature>
<proteinExistence type="predicted"/>
<evidence type="ECO:0000313" key="2">
    <source>
        <dbReference type="EMBL" id="GGC82936.1"/>
    </source>
</evidence>